<evidence type="ECO:0000313" key="1">
    <source>
        <dbReference type="EMBL" id="PDX72570.1"/>
    </source>
</evidence>
<evidence type="ECO:0000313" key="2">
    <source>
        <dbReference type="Proteomes" id="UP000219901"/>
    </source>
</evidence>
<reference evidence="1 2" key="1">
    <citation type="journal article" date="2017" name="Front. Microbiol.">
        <title>New Insights into the Diversity of the Genus Faecalibacterium.</title>
        <authorList>
            <person name="Benevides L."/>
            <person name="Burman S."/>
            <person name="Martin R."/>
            <person name="Robert V."/>
            <person name="Thomas M."/>
            <person name="Miquel S."/>
            <person name="Chain F."/>
            <person name="Sokol H."/>
            <person name="Bermudez-Humaran L.G."/>
            <person name="Morrison M."/>
            <person name="Langella P."/>
            <person name="Azevedo V.A."/>
            <person name="Chatel J.M."/>
            <person name="Soares S."/>
        </authorList>
    </citation>
    <scope>NUCLEOTIDE SEQUENCE [LARGE SCALE GENOMIC DNA]</scope>
    <source>
        <strain evidence="1 2">CNCM I 4546</strain>
    </source>
</reference>
<dbReference type="Proteomes" id="UP000219901">
    <property type="component" value="Unassembled WGS sequence"/>
</dbReference>
<organism evidence="1 2">
    <name type="scientific">Faecalibacterium prausnitzii</name>
    <dbReference type="NCBI Taxonomy" id="853"/>
    <lineage>
        <taxon>Bacteria</taxon>
        <taxon>Bacillati</taxon>
        <taxon>Bacillota</taxon>
        <taxon>Clostridia</taxon>
        <taxon>Eubacteriales</taxon>
        <taxon>Oscillospiraceae</taxon>
        <taxon>Faecalibacterium</taxon>
    </lineage>
</organism>
<dbReference type="Gene3D" id="1.10.10.10">
    <property type="entry name" value="Winged helix-like DNA-binding domain superfamily/Winged helix DNA-binding domain"/>
    <property type="match status" value="1"/>
</dbReference>
<dbReference type="RefSeq" id="WP_097783094.1">
    <property type="nucleotide sequence ID" value="NZ_NMTV01000045.1"/>
</dbReference>
<protein>
    <submittedName>
        <fullName evidence="1">MarR family transcriptional regulator</fullName>
    </submittedName>
</protein>
<dbReference type="AlphaFoldDB" id="A0A2A7A0A9"/>
<accession>A0A2A7A0A9</accession>
<gene>
    <name evidence="1" type="ORF">CGS55_07265</name>
</gene>
<comment type="caution">
    <text evidence="1">The sequence shown here is derived from an EMBL/GenBank/DDBJ whole genome shotgun (WGS) entry which is preliminary data.</text>
</comment>
<sequence length="319" mass="37244">MEYLDKVLGVKVTYEDVEFKHLPNFIATRYRLQMVSMNDQKMIFLYPKTELEQIEVLKKHIARIRNNENLPIVLVLKELSFRQKEYLIREKIPFIVDGKQIYLPFMAVYLQERCSAEKKPREEMLPSAQMLLLHFIYGGAQELSTSQAAKDLELTPTSISRASRQLEEMGLLHIRKVGVQRILHSEDSPKILFQKAGNKLLNPRKQTVYIPKELVGTELLESGYSALAEYSMLNTPNVRCYAAEKISQWKDVMTNSLRNSQVQVAVEMWRYNPRKLSTRNTVDELSLALTLREDADERVEEAVEEMLNELWRKIDGYRN</sequence>
<dbReference type="EMBL" id="NMTV01000045">
    <property type="protein sequence ID" value="PDX72570.1"/>
    <property type="molecule type" value="Genomic_DNA"/>
</dbReference>
<dbReference type="InterPro" id="IPR036388">
    <property type="entry name" value="WH-like_DNA-bd_sf"/>
</dbReference>
<dbReference type="SUPFAM" id="SSF46785">
    <property type="entry name" value="Winged helix' DNA-binding domain"/>
    <property type="match status" value="1"/>
</dbReference>
<proteinExistence type="predicted"/>
<dbReference type="InterPro" id="IPR036390">
    <property type="entry name" value="WH_DNA-bd_sf"/>
</dbReference>
<name>A0A2A7A0A9_9FIRM</name>